<dbReference type="InterPro" id="IPR006076">
    <property type="entry name" value="FAD-dep_OxRdtase"/>
</dbReference>
<organism evidence="3 4">
    <name type="scientific">Myroides phaeus</name>
    <dbReference type="NCBI Taxonomy" id="702745"/>
    <lineage>
        <taxon>Bacteria</taxon>
        <taxon>Pseudomonadati</taxon>
        <taxon>Bacteroidota</taxon>
        <taxon>Flavobacteriia</taxon>
        <taxon>Flavobacteriales</taxon>
        <taxon>Flavobacteriaceae</taxon>
        <taxon>Myroides</taxon>
    </lineage>
</organism>
<evidence type="ECO:0000313" key="3">
    <source>
        <dbReference type="EMBL" id="SDH33023.1"/>
    </source>
</evidence>
<dbReference type="STRING" id="702745.SAMN05421818_10284"/>
<dbReference type="Proteomes" id="UP000243588">
    <property type="component" value="Unassembled WGS sequence"/>
</dbReference>
<dbReference type="RefSeq" id="WP_090405079.1">
    <property type="nucleotide sequence ID" value="NZ_CP047050.1"/>
</dbReference>
<reference evidence="4" key="1">
    <citation type="submission" date="2016-10" db="EMBL/GenBank/DDBJ databases">
        <authorList>
            <person name="Varghese N."/>
            <person name="Submissions S."/>
        </authorList>
    </citation>
    <scope>NUCLEOTIDE SEQUENCE [LARGE SCALE GENOMIC DNA]</scope>
    <source>
        <strain evidence="4">DSM 23313</strain>
    </source>
</reference>
<protein>
    <submittedName>
        <fullName evidence="3">Glycine/D-amino acid oxidase</fullName>
    </submittedName>
</protein>
<dbReference type="SUPFAM" id="SSF54373">
    <property type="entry name" value="FAD-linked reductases, C-terminal domain"/>
    <property type="match status" value="1"/>
</dbReference>
<evidence type="ECO:0000256" key="1">
    <source>
        <dbReference type="ARBA" id="ARBA00023002"/>
    </source>
</evidence>
<dbReference type="GO" id="GO:0016491">
    <property type="term" value="F:oxidoreductase activity"/>
    <property type="evidence" value="ECO:0007669"/>
    <property type="project" value="UniProtKB-KW"/>
</dbReference>
<dbReference type="Pfam" id="PF01266">
    <property type="entry name" value="DAO"/>
    <property type="match status" value="1"/>
</dbReference>
<sequence length="354" mass="40224">MLYVMVDYIVVGTGLAGICFTEKLASEGKSFIVIDNEKRSSSLQAGGMYNPVVLKRFTEVWKVGEQLAIAKPFYAKLEEKLGAKFMHEIPLYRRLVSIEEQNNWFQAADRPNLESYLSSNLDRQEIKGVLSPYGFGVVNETGYVDTKVLISKYRALLHQEGVYRVEAFDFDQLSFDNEKVVYKDIEAKHIVFAEGFGMLNNPFFKELPLDGTKGEVMVVKIPDLNIDFILKANVFLIPLGDNHYKVGATYNWEDKTDDVSKEGLEELIAGLKEVVDLDFEVVQHSAGVRPTVKDRRPLLGRSLQSDRIHVMNGLGTRGVLLGPFLADKLYNNIENKMPLEENLSIHRYKKFKLK</sequence>
<accession>A0A1G8BIY1</accession>
<dbReference type="PANTHER" id="PTHR13847:SF289">
    <property type="entry name" value="GLYCINE OXIDASE"/>
    <property type="match status" value="1"/>
</dbReference>
<dbReference type="InterPro" id="IPR036188">
    <property type="entry name" value="FAD/NAD-bd_sf"/>
</dbReference>
<dbReference type="Gene3D" id="3.50.50.60">
    <property type="entry name" value="FAD/NAD(P)-binding domain"/>
    <property type="match status" value="1"/>
</dbReference>
<dbReference type="EMBL" id="FNDQ01000002">
    <property type="protein sequence ID" value="SDH33023.1"/>
    <property type="molecule type" value="Genomic_DNA"/>
</dbReference>
<dbReference type="SUPFAM" id="SSF51971">
    <property type="entry name" value="Nucleotide-binding domain"/>
    <property type="match status" value="1"/>
</dbReference>
<evidence type="ECO:0000259" key="2">
    <source>
        <dbReference type="Pfam" id="PF01266"/>
    </source>
</evidence>
<evidence type="ECO:0000313" key="4">
    <source>
        <dbReference type="Proteomes" id="UP000243588"/>
    </source>
</evidence>
<gene>
    <name evidence="3" type="ORF">SAMN05421818_10284</name>
</gene>
<dbReference type="GO" id="GO:0005737">
    <property type="term" value="C:cytoplasm"/>
    <property type="evidence" value="ECO:0007669"/>
    <property type="project" value="TreeGrafter"/>
</dbReference>
<dbReference type="OrthoDB" id="214253at2"/>
<keyword evidence="1" id="KW-0560">Oxidoreductase</keyword>
<proteinExistence type="predicted"/>
<dbReference type="Gene3D" id="3.30.9.10">
    <property type="entry name" value="D-Amino Acid Oxidase, subunit A, domain 2"/>
    <property type="match status" value="1"/>
</dbReference>
<dbReference type="PANTHER" id="PTHR13847">
    <property type="entry name" value="SARCOSINE DEHYDROGENASE-RELATED"/>
    <property type="match status" value="1"/>
</dbReference>
<dbReference type="AlphaFoldDB" id="A0A1G8BIY1"/>
<feature type="domain" description="FAD dependent oxidoreductase" evidence="2">
    <location>
        <begin position="7"/>
        <end position="327"/>
    </location>
</feature>
<keyword evidence="4" id="KW-1185">Reference proteome</keyword>
<name>A0A1G8BIY1_9FLAO</name>